<comment type="caution">
    <text evidence="1">The sequence shown here is derived from an EMBL/GenBank/DDBJ whole genome shotgun (WGS) entry which is preliminary data.</text>
</comment>
<proteinExistence type="predicted"/>
<reference evidence="1" key="1">
    <citation type="journal article" date="2015" name="Nature">
        <title>Complex archaea that bridge the gap between prokaryotes and eukaryotes.</title>
        <authorList>
            <person name="Spang A."/>
            <person name="Saw J.H."/>
            <person name="Jorgensen S.L."/>
            <person name="Zaremba-Niedzwiedzka K."/>
            <person name="Martijn J."/>
            <person name="Lind A.E."/>
            <person name="van Eijk R."/>
            <person name="Schleper C."/>
            <person name="Guy L."/>
            <person name="Ettema T.J."/>
        </authorList>
    </citation>
    <scope>NUCLEOTIDE SEQUENCE</scope>
</reference>
<name>A0A0F9HKZ4_9ZZZZ</name>
<dbReference type="AlphaFoldDB" id="A0A0F9HKZ4"/>
<protein>
    <submittedName>
        <fullName evidence="1">Uncharacterized protein</fullName>
    </submittedName>
</protein>
<evidence type="ECO:0000313" key="1">
    <source>
        <dbReference type="EMBL" id="KKM03827.1"/>
    </source>
</evidence>
<sequence length="54" mass="6342">MTEATLKIELGDRALSWLYNVNPYEWEPEAFNSIPSMTADEWEWDGETFKKEAT</sequence>
<gene>
    <name evidence="1" type="ORF">LCGC14_1770500</name>
</gene>
<dbReference type="EMBL" id="LAZR01016593">
    <property type="protein sequence ID" value="KKM03827.1"/>
    <property type="molecule type" value="Genomic_DNA"/>
</dbReference>
<accession>A0A0F9HKZ4</accession>
<organism evidence="1">
    <name type="scientific">marine sediment metagenome</name>
    <dbReference type="NCBI Taxonomy" id="412755"/>
    <lineage>
        <taxon>unclassified sequences</taxon>
        <taxon>metagenomes</taxon>
        <taxon>ecological metagenomes</taxon>
    </lineage>
</organism>